<evidence type="ECO:0000313" key="15">
    <source>
        <dbReference type="Proteomes" id="UP001374579"/>
    </source>
</evidence>
<feature type="transmembrane region" description="Helical" evidence="13">
    <location>
        <begin position="54"/>
        <end position="77"/>
    </location>
</feature>
<feature type="transmembrane region" description="Helical" evidence="13">
    <location>
        <begin position="109"/>
        <end position="133"/>
    </location>
</feature>
<dbReference type="InterPro" id="IPR005352">
    <property type="entry name" value="Erg28"/>
</dbReference>
<evidence type="ECO:0000256" key="9">
    <source>
        <dbReference type="ARBA" id="ARBA00023098"/>
    </source>
</evidence>
<keyword evidence="7 13" id="KW-1133">Transmembrane helix</keyword>
<evidence type="ECO:0000256" key="10">
    <source>
        <dbReference type="ARBA" id="ARBA00023136"/>
    </source>
</evidence>
<protein>
    <recommendedName>
        <fullName evidence="16">Ergosterol biosynthetic protein 28</fullName>
    </recommendedName>
</protein>
<evidence type="ECO:0000256" key="5">
    <source>
        <dbReference type="ARBA" id="ARBA00022824"/>
    </source>
</evidence>
<keyword evidence="6" id="KW-0752">Steroid biosynthesis</keyword>
<gene>
    <name evidence="14" type="ORF">V1264_018542</name>
</gene>
<evidence type="ECO:0000256" key="1">
    <source>
        <dbReference type="ARBA" id="ARBA00004477"/>
    </source>
</evidence>
<keyword evidence="10 13" id="KW-0472">Membrane</keyword>
<keyword evidence="5" id="KW-0256">Endoplasmic reticulum</keyword>
<dbReference type="PANTHER" id="PTHR15451:SF19">
    <property type="entry name" value="ERGOSTEROL BIOSYNTHETIC PROTEIN 28 HOMOLOG"/>
    <property type="match status" value="1"/>
</dbReference>
<reference evidence="14 15" key="1">
    <citation type="submission" date="2024-02" db="EMBL/GenBank/DDBJ databases">
        <title>Chromosome-scale genome assembly of the rough periwinkle Littorina saxatilis.</title>
        <authorList>
            <person name="De Jode A."/>
            <person name="Faria R."/>
            <person name="Formenti G."/>
            <person name="Sims Y."/>
            <person name="Smith T.P."/>
            <person name="Tracey A."/>
            <person name="Wood J.M.D."/>
            <person name="Zagrodzka Z.B."/>
            <person name="Johannesson K."/>
            <person name="Butlin R.K."/>
            <person name="Leder E.H."/>
        </authorList>
    </citation>
    <scope>NUCLEOTIDE SEQUENCE [LARGE SCALE GENOMIC DNA]</scope>
    <source>
        <strain evidence="14">Snail1</strain>
        <tissue evidence="14">Muscle</tissue>
    </source>
</reference>
<dbReference type="GO" id="GO:0016126">
    <property type="term" value="P:sterol biosynthetic process"/>
    <property type="evidence" value="ECO:0007669"/>
    <property type="project" value="UniProtKB-KW"/>
</dbReference>
<evidence type="ECO:0000256" key="4">
    <source>
        <dbReference type="ARBA" id="ARBA00022692"/>
    </source>
</evidence>
<evidence type="ECO:0000256" key="11">
    <source>
        <dbReference type="ARBA" id="ARBA00023166"/>
    </source>
</evidence>
<evidence type="ECO:0000256" key="3">
    <source>
        <dbReference type="ARBA" id="ARBA00022516"/>
    </source>
</evidence>
<comment type="similarity">
    <text evidence="2">Belongs to the ERG28 family.</text>
</comment>
<dbReference type="GO" id="GO:0005789">
    <property type="term" value="C:endoplasmic reticulum membrane"/>
    <property type="evidence" value="ECO:0007669"/>
    <property type="project" value="UniProtKB-SubCell"/>
</dbReference>
<keyword evidence="11" id="KW-1207">Sterol metabolism</keyword>
<evidence type="ECO:0000256" key="13">
    <source>
        <dbReference type="SAM" id="Phobius"/>
    </source>
</evidence>
<organism evidence="14 15">
    <name type="scientific">Littorina saxatilis</name>
    <dbReference type="NCBI Taxonomy" id="31220"/>
    <lineage>
        <taxon>Eukaryota</taxon>
        <taxon>Metazoa</taxon>
        <taxon>Spiralia</taxon>
        <taxon>Lophotrochozoa</taxon>
        <taxon>Mollusca</taxon>
        <taxon>Gastropoda</taxon>
        <taxon>Caenogastropoda</taxon>
        <taxon>Littorinimorpha</taxon>
        <taxon>Littorinoidea</taxon>
        <taxon>Littorinidae</taxon>
        <taxon>Littorina</taxon>
    </lineage>
</organism>
<dbReference type="GO" id="GO:0030674">
    <property type="term" value="F:protein-macromolecule adaptor activity"/>
    <property type="evidence" value="ECO:0007669"/>
    <property type="project" value="TreeGrafter"/>
</dbReference>
<keyword evidence="9" id="KW-0443">Lipid metabolism</keyword>
<accession>A0AAN9BEH9</accession>
<evidence type="ECO:0000256" key="7">
    <source>
        <dbReference type="ARBA" id="ARBA00022989"/>
    </source>
</evidence>
<keyword evidence="12" id="KW-0753">Steroid metabolism</keyword>
<evidence type="ECO:0000256" key="8">
    <source>
        <dbReference type="ARBA" id="ARBA00023011"/>
    </source>
</evidence>
<evidence type="ECO:0000256" key="2">
    <source>
        <dbReference type="ARBA" id="ARBA00005377"/>
    </source>
</evidence>
<feature type="transmembrane region" description="Helical" evidence="13">
    <location>
        <begin position="12"/>
        <end position="33"/>
    </location>
</feature>
<dbReference type="PANTHER" id="PTHR15451">
    <property type="entry name" value="ERGOSTEROL BIOSYNTHETIC PROTEIN 28-RELATED"/>
    <property type="match status" value="1"/>
</dbReference>
<comment type="subcellular location">
    <subcellularLocation>
        <location evidence="1">Endoplasmic reticulum membrane</location>
        <topology evidence="1">Multi-pass membrane protein</topology>
    </subcellularLocation>
</comment>
<keyword evidence="4 13" id="KW-0812">Transmembrane</keyword>
<sequence length="155" mass="17325">MSVTSSSNYLRFLSVWIGFVAIMALGNTMQCFFDHSFLSSRLYTTQPERNVTGLAARLFGTWTLLAAVLRFACAVNIHNNTVYHLTFFSFFLALGHFVSEVYPYKTAELSIGVCAPLLVSSLSIIMMAVGYAFPRPKKETERDEAAKLARKAKFS</sequence>
<dbReference type="EMBL" id="JBAMIC010000008">
    <property type="protein sequence ID" value="KAK7103693.1"/>
    <property type="molecule type" value="Genomic_DNA"/>
</dbReference>
<keyword evidence="3" id="KW-0444">Lipid biosynthesis</keyword>
<evidence type="ECO:0000256" key="12">
    <source>
        <dbReference type="ARBA" id="ARBA00023221"/>
    </source>
</evidence>
<dbReference type="Pfam" id="PF03694">
    <property type="entry name" value="Erg28"/>
    <property type="match status" value="1"/>
</dbReference>
<evidence type="ECO:0000256" key="6">
    <source>
        <dbReference type="ARBA" id="ARBA00022955"/>
    </source>
</evidence>
<dbReference type="AlphaFoldDB" id="A0AAN9BEH9"/>
<name>A0AAN9BEH9_9CAEN</name>
<comment type="caution">
    <text evidence="14">The sequence shown here is derived from an EMBL/GenBank/DDBJ whole genome shotgun (WGS) entry which is preliminary data.</text>
</comment>
<keyword evidence="8" id="KW-0756">Sterol biosynthesis</keyword>
<evidence type="ECO:0000313" key="14">
    <source>
        <dbReference type="EMBL" id="KAK7103693.1"/>
    </source>
</evidence>
<feature type="transmembrane region" description="Helical" evidence="13">
    <location>
        <begin position="83"/>
        <end position="102"/>
    </location>
</feature>
<evidence type="ECO:0008006" key="16">
    <source>
        <dbReference type="Google" id="ProtNLM"/>
    </source>
</evidence>
<dbReference type="Proteomes" id="UP001374579">
    <property type="component" value="Unassembled WGS sequence"/>
</dbReference>
<keyword evidence="15" id="KW-1185">Reference proteome</keyword>
<proteinExistence type="inferred from homology"/>